<dbReference type="InterPro" id="IPR003961">
    <property type="entry name" value="FN3_dom"/>
</dbReference>
<evidence type="ECO:0000256" key="3">
    <source>
        <dbReference type="ARBA" id="ARBA00022729"/>
    </source>
</evidence>
<dbReference type="AlphaFoldDB" id="A0A1B6K9N6"/>
<dbReference type="PANTHER" id="PTHR44170">
    <property type="entry name" value="PROTEIN SIDEKICK"/>
    <property type="match status" value="1"/>
</dbReference>
<feature type="domain" description="Fibronectin type-III" evidence="11">
    <location>
        <begin position="251"/>
        <end position="346"/>
    </location>
</feature>
<comment type="subcellular location">
    <subcellularLocation>
        <location evidence="1">Membrane</location>
        <topology evidence="1">Single-pass membrane protein</topology>
    </subcellularLocation>
</comment>
<accession>A0A1B6K9N6</accession>
<reference evidence="12" key="1">
    <citation type="submission" date="2015-11" db="EMBL/GenBank/DDBJ databases">
        <title>De novo transcriptome assembly of four potential Pierce s Disease insect vectors from Arizona vineyards.</title>
        <authorList>
            <person name="Tassone E.E."/>
        </authorList>
    </citation>
    <scope>NUCLEOTIDE SEQUENCE</scope>
</reference>
<dbReference type="InterPro" id="IPR003599">
    <property type="entry name" value="Ig_sub"/>
</dbReference>
<evidence type="ECO:0000256" key="7">
    <source>
        <dbReference type="ARBA" id="ARBA00023157"/>
    </source>
</evidence>
<dbReference type="SMART" id="SM00408">
    <property type="entry name" value="IGc2"/>
    <property type="match status" value="2"/>
</dbReference>
<evidence type="ECO:0000256" key="2">
    <source>
        <dbReference type="ARBA" id="ARBA00022692"/>
    </source>
</evidence>
<dbReference type="InterPro" id="IPR007110">
    <property type="entry name" value="Ig-like_dom"/>
</dbReference>
<protein>
    <recommendedName>
        <fullName evidence="13">Roundabout</fullName>
    </recommendedName>
</protein>
<feature type="domain" description="Ig-like" evidence="10">
    <location>
        <begin position="44"/>
        <end position="136"/>
    </location>
</feature>
<keyword evidence="4" id="KW-0677">Repeat</keyword>
<proteinExistence type="predicted"/>
<evidence type="ECO:0000259" key="10">
    <source>
        <dbReference type="PROSITE" id="PS50835"/>
    </source>
</evidence>
<dbReference type="InterPro" id="IPR036116">
    <property type="entry name" value="FN3_sf"/>
</dbReference>
<keyword evidence="6 9" id="KW-0472">Membrane</keyword>
<dbReference type="Pfam" id="PF00041">
    <property type="entry name" value="fn3"/>
    <property type="match status" value="1"/>
</dbReference>
<dbReference type="PANTHER" id="PTHR44170:SF60">
    <property type="entry name" value="ROUNDABOUT HOMOLOG 1"/>
    <property type="match status" value="1"/>
</dbReference>
<dbReference type="GO" id="GO:0005886">
    <property type="term" value="C:plasma membrane"/>
    <property type="evidence" value="ECO:0007669"/>
    <property type="project" value="TreeGrafter"/>
</dbReference>
<dbReference type="Gene3D" id="2.60.40.10">
    <property type="entry name" value="Immunoglobulins"/>
    <property type="match status" value="6"/>
</dbReference>
<gene>
    <name evidence="12" type="ORF">g.12949</name>
</gene>
<dbReference type="SUPFAM" id="SSF49265">
    <property type="entry name" value="Fibronectin type III"/>
    <property type="match status" value="2"/>
</dbReference>
<name>A0A1B6K9N6_9HEMI</name>
<evidence type="ECO:0000256" key="5">
    <source>
        <dbReference type="ARBA" id="ARBA00022989"/>
    </source>
</evidence>
<dbReference type="FunFam" id="2.60.40.10:FF:001167">
    <property type="entry name" value="Roundabout 2, isoform B"/>
    <property type="match status" value="1"/>
</dbReference>
<dbReference type="GO" id="GO:0030424">
    <property type="term" value="C:axon"/>
    <property type="evidence" value="ECO:0007669"/>
    <property type="project" value="TreeGrafter"/>
</dbReference>
<keyword evidence="2 9" id="KW-0812">Transmembrane</keyword>
<feature type="domain" description="Ig-like" evidence="10">
    <location>
        <begin position="143"/>
        <end position="231"/>
    </location>
</feature>
<dbReference type="InterPro" id="IPR036179">
    <property type="entry name" value="Ig-like_dom_sf"/>
</dbReference>
<sequence length="764" mass="82947">QILDDKSLSIEHVTLDDEGIYICDADNVVGSISIRTSLTVHSPPAFKKRPQDQKVGLNGVCKFECAVEGNPKPSVFWTKEGSQTLMFPGNSYGKLNVSPQGTLHIQGVQREDTGFLVCSALSVAGSDTARAFLQVTSVEDVPPPLVEVGPTNQTLPLQSVASLPCQFRGKPPLRVRWYHNGSPVEPRSSPRRTVLPSGTLQIDDLQTSDSGLYTCTASSESGETSWSASLTVGGPAGGFHRSPDPATFPPPPGAPRILNTTQSSITMSWDPPAGPLHSPLIGYTLEYFSSDLQTGWVVAAHRVNTNTIMITDLKPDTSYVFVVRAENAQGMSVPSEVSETTHTQGTHLRDVPIHQINEARTRLATKVILLQSLTPISSTAIRITWEILTAEDYVEGIYVRFRDVSGGASQYNMATVLNAGALHYTVSNLQKYTKYNFFLVPFFKMIEGQPSNSKAMQTMEDVPSAPPEDIQLGWLNSTAAYVKWASPPPQHYNGILLGYKVQVKQNTKVVSQTTVNATTMSVILPNISTMGVQDMGVRVLAYTAVGVGPYSPMMSLADALLRPAAQPSHPASASDTVLALILGSVIIFVVFAFIATYYLKRRQTLNKELGHLPVPVMNRSDRGLMGGGKELWMDGGWGGKGQGHLSDSEYAQVDARGMSTFYNMRKESACNPTPYATTTLVNNMVPNNRPDSTETGPLIVPMAMSSSSEAKTSSSGDSWTKKEMNLNQDNNQDFRSMIEGVPVYIGETGQYKGRLFLPPPPQHP</sequence>
<evidence type="ECO:0000256" key="9">
    <source>
        <dbReference type="SAM" id="Phobius"/>
    </source>
</evidence>
<dbReference type="PROSITE" id="PS50835">
    <property type="entry name" value="IG_LIKE"/>
    <property type="match status" value="2"/>
</dbReference>
<dbReference type="GO" id="GO:0098609">
    <property type="term" value="P:cell-cell adhesion"/>
    <property type="evidence" value="ECO:0007669"/>
    <property type="project" value="TreeGrafter"/>
</dbReference>
<dbReference type="SUPFAM" id="SSF48726">
    <property type="entry name" value="Immunoglobulin"/>
    <property type="match status" value="3"/>
</dbReference>
<feature type="domain" description="Fibronectin type-III" evidence="11">
    <location>
        <begin position="366"/>
        <end position="461"/>
    </location>
</feature>
<organism evidence="12">
    <name type="scientific">Graphocephala atropunctata</name>
    <dbReference type="NCBI Taxonomy" id="36148"/>
    <lineage>
        <taxon>Eukaryota</taxon>
        <taxon>Metazoa</taxon>
        <taxon>Ecdysozoa</taxon>
        <taxon>Arthropoda</taxon>
        <taxon>Hexapoda</taxon>
        <taxon>Insecta</taxon>
        <taxon>Pterygota</taxon>
        <taxon>Neoptera</taxon>
        <taxon>Paraneoptera</taxon>
        <taxon>Hemiptera</taxon>
        <taxon>Auchenorrhyncha</taxon>
        <taxon>Membracoidea</taxon>
        <taxon>Cicadellidae</taxon>
        <taxon>Cicadellinae</taxon>
        <taxon>Cicadellini</taxon>
        <taxon>Graphocephala</taxon>
    </lineage>
</organism>
<dbReference type="SMART" id="SM00060">
    <property type="entry name" value="FN3"/>
    <property type="match status" value="3"/>
</dbReference>
<dbReference type="SMART" id="SM00409">
    <property type="entry name" value="IG"/>
    <property type="match status" value="2"/>
</dbReference>
<dbReference type="InterPro" id="IPR003598">
    <property type="entry name" value="Ig_sub2"/>
</dbReference>
<keyword evidence="3" id="KW-0732">Signal</keyword>
<feature type="transmembrane region" description="Helical" evidence="9">
    <location>
        <begin position="577"/>
        <end position="599"/>
    </location>
</feature>
<dbReference type="InterPro" id="IPR013783">
    <property type="entry name" value="Ig-like_fold"/>
</dbReference>
<evidence type="ECO:0000259" key="11">
    <source>
        <dbReference type="PROSITE" id="PS50853"/>
    </source>
</evidence>
<feature type="domain" description="Fibronectin type-III" evidence="11">
    <location>
        <begin position="466"/>
        <end position="564"/>
    </location>
</feature>
<dbReference type="FunFam" id="2.60.40.10:FF:000008">
    <property type="entry name" value="roundabout homolog 2 isoform X2"/>
    <property type="match status" value="2"/>
</dbReference>
<dbReference type="GO" id="GO:0007411">
    <property type="term" value="P:axon guidance"/>
    <property type="evidence" value="ECO:0007669"/>
    <property type="project" value="TreeGrafter"/>
</dbReference>
<evidence type="ECO:0000256" key="4">
    <source>
        <dbReference type="ARBA" id="ARBA00022737"/>
    </source>
</evidence>
<keyword evidence="8" id="KW-0393">Immunoglobulin domain</keyword>
<dbReference type="InterPro" id="IPR013098">
    <property type="entry name" value="Ig_I-set"/>
</dbReference>
<evidence type="ECO:0008006" key="13">
    <source>
        <dbReference type="Google" id="ProtNLM"/>
    </source>
</evidence>
<evidence type="ECO:0000256" key="1">
    <source>
        <dbReference type="ARBA" id="ARBA00004167"/>
    </source>
</evidence>
<keyword evidence="5 9" id="KW-1133">Transmembrane helix</keyword>
<evidence type="ECO:0000313" key="12">
    <source>
        <dbReference type="EMBL" id="JAT08162.1"/>
    </source>
</evidence>
<evidence type="ECO:0000256" key="8">
    <source>
        <dbReference type="ARBA" id="ARBA00023319"/>
    </source>
</evidence>
<keyword evidence="7" id="KW-1015">Disulfide bond</keyword>
<evidence type="ECO:0000256" key="6">
    <source>
        <dbReference type="ARBA" id="ARBA00023136"/>
    </source>
</evidence>
<dbReference type="PROSITE" id="PS50853">
    <property type="entry name" value="FN3"/>
    <property type="match status" value="3"/>
</dbReference>
<dbReference type="PRINTS" id="PR00014">
    <property type="entry name" value="FNTYPEIII"/>
</dbReference>
<dbReference type="Pfam" id="PF07679">
    <property type="entry name" value="I-set"/>
    <property type="match status" value="2"/>
</dbReference>
<dbReference type="EMBL" id="GEBQ01031815">
    <property type="protein sequence ID" value="JAT08162.1"/>
    <property type="molecule type" value="Transcribed_RNA"/>
</dbReference>
<feature type="non-terminal residue" evidence="12">
    <location>
        <position position="1"/>
    </location>
</feature>
<feature type="non-terminal residue" evidence="12">
    <location>
        <position position="764"/>
    </location>
</feature>
<dbReference type="CDD" id="cd00063">
    <property type="entry name" value="FN3"/>
    <property type="match status" value="3"/>
</dbReference>